<dbReference type="Gene3D" id="1.10.760.10">
    <property type="entry name" value="Cytochrome c-like domain"/>
    <property type="match status" value="1"/>
</dbReference>
<feature type="domain" description="Cytochrome c" evidence="6">
    <location>
        <begin position="26"/>
        <end position="137"/>
    </location>
</feature>
<evidence type="ECO:0000256" key="3">
    <source>
        <dbReference type="ARBA" id="ARBA00023004"/>
    </source>
</evidence>
<keyword evidence="3 4" id="KW-0408">Iron</keyword>
<gene>
    <name evidence="7" type="ORF">BYZ73_16545</name>
</gene>
<dbReference type="EMBL" id="MUAV01000023">
    <property type="protein sequence ID" value="RAP40149.1"/>
    <property type="molecule type" value="Genomic_DNA"/>
</dbReference>
<dbReference type="PANTHER" id="PTHR35008">
    <property type="entry name" value="BLL4482 PROTEIN-RELATED"/>
    <property type="match status" value="1"/>
</dbReference>
<keyword evidence="1 4" id="KW-0349">Heme</keyword>
<evidence type="ECO:0000256" key="2">
    <source>
        <dbReference type="ARBA" id="ARBA00022723"/>
    </source>
</evidence>
<accession>A0ABX9DCV4</accession>
<evidence type="ECO:0000256" key="5">
    <source>
        <dbReference type="SAM" id="SignalP"/>
    </source>
</evidence>
<name>A0ABX9DCV4_9RHOB</name>
<protein>
    <recommendedName>
        <fullName evidence="6">Cytochrome c domain-containing protein</fullName>
    </recommendedName>
</protein>
<keyword evidence="2 4" id="KW-0479">Metal-binding</keyword>
<organism evidence="7 8">
    <name type="scientific">Rhodovulum viride</name>
    <dbReference type="NCBI Taxonomy" id="1231134"/>
    <lineage>
        <taxon>Bacteria</taxon>
        <taxon>Pseudomonadati</taxon>
        <taxon>Pseudomonadota</taxon>
        <taxon>Alphaproteobacteria</taxon>
        <taxon>Rhodobacterales</taxon>
        <taxon>Paracoccaceae</taxon>
        <taxon>Rhodovulum</taxon>
    </lineage>
</organism>
<keyword evidence="8" id="KW-1185">Reference proteome</keyword>
<reference evidence="7 8" key="1">
    <citation type="submission" date="2017-01" db="EMBL/GenBank/DDBJ databases">
        <title>Genome sequence of Rhodovulum viride JA756.</title>
        <authorList>
            <person name="Lakshmi K.V."/>
            <person name="Tushar L.D."/>
            <person name="Sasikala C."/>
            <person name="Venkataramana C."/>
        </authorList>
    </citation>
    <scope>NUCLEOTIDE SEQUENCE [LARGE SCALE GENOMIC DNA]</scope>
    <source>
        <strain evidence="7 8">JA756</strain>
    </source>
</reference>
<evidence type="ECO:0000313" key="7">
    <source>
        <dbReference type="EMBL" id="RAP40149.1"/>
    </source>
</evidence>
<feature type="signal peptide" evidence="5">
    <location>
        <begin position="1"/>
        <end position="16"/>
    </location>
</feature>
<sequence>MLLALGAGLSASCVHATGAAAPADAATIERGAYLARIMDCAGCHMPRGADGVPAFSAGLSGGTVGFEMPGLGIFWPPNLTPDATGLGDWSADQILTAIRAGIRPDGRVLAPVMPWASYAGLTDEDGAALVAYLQSLAPVAARTPPPAETADRAAGPFFRVTLPSQ</sequence>
<comment type="caution">
    <text evidence="7">The sequence shown here is derived from an EMBL/GenBank/DDBJ whole genome shotgun (WGS) entry which is preliminary data.</text>
</comment>
<evidence type="ECO:0000259" key="6">
    <source>
        <dbReference type="PROSITE" id="PS51007"/>
    </source>
</evidence>
<evidence type="ECO:0000256" key="1">
    <source>
        <dbReference type="ARBA" id="ARBA00022617"/>
    </source>
</evidence>
<dbReference type="InterPro" id="IPR051459">
    <property type="entry name" value="Cytochrome_c-type_DH"/>
</dbReference>
<feature type="chain" id="PRO_5045266315" description="Cytochrome c domain-containing protein" evidence="5">
    <location>
        <begin position="17"/>
        <end position="165"/>
    </location>
</feature>
<dbReference type="SUPFAM" id="SSF46626">
    <property type="entry name" value="Cytochrome c"/>
    <property type="match status" value="1"/>
</dbReference>
<dbReference type="PANTHER" id="PTHR35008:SF4">
    <property type="entry name" value="BLL4482 PROTEIN"/>
    <property type="match status" value="1"/>
</dbReference>
<keyword evidence="5" id="KW-0732">Signal</keyword>
<proteinExistence type="predicted"/>
<evidence type="ECO:0000313" key="8">
    <source>
        <dbReference type="Proteomes" id="UP000248659"/>
    </source>
</evidence>
<dbReference type="PROSITE" id="PS51007">
    <property type="entry name" value="CYTC"/>
    <property type="match status" value="1"/>
</dbReference>
<dbReference type="Pfam" id="PF00034">
    <property type="entry name" value="Cytochrom_C"/>
    <property type="match status" value="1"/>
</dbReference>
<dbReference type="InterPro" id="IPR009056">
    <property type="entry name" value="Cyt_c-like_dom"/>
</dbReference>
<evidence type="ECO:0000256" key="4">
    <source>
        <dbReference type="PROSITE-ProRule" id="PRU00433"/>
    </source>
</evidence>
<dbReference type="Proteomes" id="UP000248659">
    <property type="component" value="Unassembled WGS sequence"/>
</dbReference>
<dbReference type="InterPro" id="IPR036909">
    <property type="entry name" value="Cyt_c-like_dom_sf"/>
</dbReference>